<comment type="similarity">
    <text evidence="1 8">Belongs to the endoribonuclease YbeY family.</text>
</comment>
<comment type="caution">
    <text evidence="9">The sequence shown here is derived from an EMBL/GenBank/DDBJ whole genome shotgun (WGS) entry which is preliminary data.</text>
</comment>
<keyword evidence="8" id="KW-0698">rRNA processing</keyword>
<dbReference type="InterPro" id="IPR020549">
    <property type="entry name" value="YbeY_CS"/>
</dbReference>
<sequence length="170" mass="18529">MAPRIARPTHRNGVSRAPLLHLHLSYAVTRRGLPAAVSFRRWIETALRVAGRGEAVELSVRIVGAREGRLLNRRYRGRDYATNVLSFPVELPAGVDLPLLGDIVLCAPVLAGEASAQGKRLAAHCAHLSIHGVLHLLGYDHRKRSDAARMEALEVAALAAVGIEDPYRSR</sequence>
<keyword evidence="4 8" id="KW-0479">Metal-binding</keyword>
<dbReference type="NCBIfam" id="TIGR00043">
    <property type="entry name" value="rRNA maturation RNase YbeY"/>
    <property type="match status" value="1"/>
</dbReference>
<keyword evidence="5 8" id="KW-0255">Endonuclease</keyword>
<evidence type="ECO:0000256" key="5">
    <source>
        <dbReference type="ARBA" id="ARBA00022759"/>
    </source>
</evidence>
<comment type="cofactor">
    <cofactor evidence="8">
        <name>Zn(2+)</name>
        <dbReference type="ChEBI" id="CHEBI:29105"/>
    </cofactor>
    <text evidence="8">Binds 1 zinc ion.</text>
</comment>
<dbReference type="GO" id="GO:0006364">
    <property type="term" value="P:rRNA processing"/>
    <property type="evidence" value="ECO:0007669"/>
    <property type="project" value="UniProtKB-UniRule"/>
</dbReference>
<dbReference type="InterPro" id="IPR002036">
    <property type="entry name" value="YbeY"/>
</dbReference>
<reference evidence="9 10" key="1">
    <citation type="submission" date="2017-02" db="EMBL/GenBank/DDBJ databases">
        <title>Whole genome sequencing of Metallibacterium scheffleri DSM 24874 (T).</title>
        <authorList>
            <person name="Kumar S."/>
            <person name="Patil P."/>
            <person name="Patil P.B."/>
        </authorList>
    </citation>
    <scope>NUCLEOTIDE SEQUENCE [LARGE SCALE GENOMIC DNA]</scope>
    <source>
        <strain evidence="9 10">DSM 24874</strain>
    </source>
</reference>
<dbReference type="OrthoDB" id="9807740at2"/>
<gene>
    <name evidence="8" type="primary">ybeY</name>
    <name evidence="9" type="ORF">B1806_10490</name>
</gene>
<dbReference type="PROSITE" id="PS01306">
    <property type="entry name" value="UPF0054"/>
    <property type="match status" value="1"/>
</dbReference>
<evidence type="ECO:0000256" key="6">
    <source>
        <dbReference type="ARBA" id="ARBA00022801"/>
    </source>
</evidence>
<feature type="binding site" evidence="8">
    <location>
        <position position="135"/>
    </location>
    <ligand>
        <name>Zn(2+)</name>
        <dbReference type="ChEBI" id="CHEBI:29105"/>
        <note>catalytic</note>
    </ligand>
</feature>
<dbReference type="InterPro" id="IPR023091">
    <property type="entry name" value="MetalPrtase_cat_dom_sf_prd"/>
</dbReference>
<dbReference type="GO" id="GO:0008270">
    <property type="term" value="F:zinc ion binding"/>
    <property type="evidence" value="ECO:0007669"/>
    <property type="project" value="UniProtKB-UniRule"/>
</dbReference>
<accession>A0A4S3KLR9</accession>
<dbReference type="RefSeq" id="WP_081126617.1">
    <property type="nucleotide sequence ID" value="NZ_LDOS01000001.1"/>
</dbReference>
<keyword evidence="2 8" id="KW-0690">Ribosome biogenesis</keyword>
<evidence type="ECO:0000256" key="4">
    <source>
        <dbReference type="ARBA" id="ARBA00022723"/>
    </source>
</evidence>
<evidence type="ECO:0000256" key="1">
    <source>
        <dbReference type="ARBA" id="ARBA00010875"/>
    </source>
</evidence>
<dbReference type="GO" id="GO:0004222">
    <property type="term" value="F:metalloendopeptidase activity"/>
    <property type="evidence" value="ECO:0007669"/>
    <property type="project" value="InterPro"/>
</dbReference>
<evidence type="ECO:0000313" key="10">
    <source>
        <dbReference type="Proteomes" id="UP000307749"/>
    </source>
</evidence>
<dbReference type="HAMAP" id="MF_00009">
    <property type="entry name" value="Endoribonucl_YbeY"/>
    <property type="match status" value="1"/>
</dbReference>
<evidence type="ECO:0000256" key="2">
    <source>
        <dbReference type="ARBA" id="ARBA00022517"/>
    </source>
</evidence>
<evidence type="ECO:0000313" key="9">
    <source>
        <dbReference type="EMBL" id="THD09746.1"/>
    </source>
</evidence>
<dbReference type="Pfam" id="PF02130">
    <property type="entry name" value="YbeY"/>
    <property type="match status" value="1"/>
</dbReference>
<comment type="subcellular location">
    <subcellularLocation>
        <location evidence="8">Cytoplasm</location>
    </subcellularLocation>
</comment>
<keyword evidence="6 8" id="KW-0378">Hydrolase</keyword>
<dbReference type="PANTHER" id="PTHR46986">
    <property type="entry name" value="ENDORIBONUCLEASE YBEY, CHLOROPLASTIC"/>
    <property type="match status" value="1"/>
</dbReference>
<dbReference type="AlphaFoldDB" id="A0A4S3KLR9"/>
<organism evidence="9 10">
    <name type="scientific">Metallibacterium scheffleri</name>
    <dbReference type="NCBI Taxonomy" id="993689"/>
    <lineage>
        <taxon>Bacteria</taxon>
        <taxon>Pseudomonadati</taxon>
        <taxon>Pseudomonadota</taxon>
        <taxon>Gammaproteobacteria</taxon>
        <taxon>Lysobacterales</taxon>
        <taxon>Rhodanobacteraceae</taxon>
        <taxon>Metallibacterium</taxon>
    </lineage>
</organism>
<dbReference type="STRING" id="993689.GCA_002077135_01318"/>
<dbReference type="EC" id="3.1.-.-" evidence="8"/>
<keyword evidence="8" id="KW-0963">Cytoplasm</keyword>
<comment type="function">
    <text evidence="8">Single strand-specific metallo-endoribonuclease involved in late-stage 70S ribosome quality control and in maturation of the 3' terminus of the 16S rRNA.</text>
</comment>
<name>A0A4S3KLR9_9GAMM</name>
<dbReference type="SUPFAM" id="SSF55486">
    <property type="entry name" value="Metalloproteases ('zincins'), catalytic domain"/>
    <property type="match status" value="1"/>
</dbReference>
<dbReference type="EMBL" id="MWQO01000036">
    <property type="protein sequence ID" value="THD09746.1"/>
    <property type="molecule type" value="Genomic_DNA"/>
</dbReference>
<dbReference type="PANTHER" id="PTHR46986:SF1">
    <property type="entry name" value="ENDORIBONUCLEASE YBEY, CHLOROPLASTIC"/>
    <property type="match status" value="1"/>
</dbReference>
<proteinExistence type="inferred from homology"/>
<dbReference type="Proteomes" id="UP000307749">
    <property type="component" value="Unassembled WGS sequence"/>
</dbReference>
<dbReference type="GO" id="GO:0004521">
    <property type="term" value="F:RNA endonuclease activity"/>
    <property type="evidence" value="ECO:0007669"/>
    <property type="project" value="UniProtKB-UniRule"/>
</dbReference>
<protein>
    <recommendedName>
        <fullName evidence="8">Endoribonuclease YbeY</fullName>
        <ecNumber evidence="8">3.1.-.-</ecNumber>
    </recommendedName>
</protein>
<keyword evidence="7 8" id="KW-0862">Zinc</keyword>
<dbReference type="Gene3D" id="3.40.390.30">
    <property type="entry name" value="Metalloproteases ('zincins'), catalytic domain"/>
    <property type="match status" value="1"/>
</dbReference>
<evidence type="ECO:0000256" key="7">
    <source>
        <dbReference type="ARBA" id="ARBA00022833"/>
    </source>
</evidence>
<evidence type="ECO:0000256" key="8">
    <source>
        <dbReference type="HAMAP-Rule" id="MF_00009"/>
    </source>
</evidence>
<evidence type="ECO:0000256" key="3">
    <source>
        <dbReference type="ARBA" id="ARBA00022722"/>
    </source>
</evidence>
<keyword evidence="10" id="KW-1185">Reference proteome</keyword>
<dbReference type="GO" id="GO:0005737">
    <property type="term" value="C:cytoplasm"/>
    <property type="evidence" value="ECO:0007669"/>
    <property type="project" value="UniProtKB-SubCell"/>
</dbReference>
<feature type="binding site" evidence="8">
    <location>
        <position position="131"/>
    </location>
    <ligand>
        <name>Zn(2+)</name>
        <dbReference type="ChEBI" id="CHEBI:29105"/>
        <note>catalytic</note>
    </ligand>
</feature>
<keyword evidence="3 8" id="KW-0540">Nuclease</keyword>
<feature type="binding site" evidence="8">
    <location>
        <position position="141"/>
    </location>
    <ligand>
        <name>Zn(2+)</name>
        <dbReference type="ChEBI" id="CHEBI:29105"/>
        <note>catalytic</note>
    </ligand>
</feature>